<protein>
    <submittedName>
        <fullName evidence="6">Putative transporter mch4</fullName>
    </submittedName>
</protein>
<keyword evidence="3" id="KW-0325">Glycoprotein</keyword>
<dbReference type="InterPro" id="IPR036259">
    <property type="entry name" value="MFS_trans_sf"/>
</dbReference>
<dbReference type="CDD" id="cd17352">
    <property type="entry name" value="MFS_MCT_SLC16"/>
    <property type="match status" value="1"/>
</dbReference>
<sequence>MAYPSHSSTKDEELKTSSKEVGTGDNASSSDEEPNQLAMESDYDDSDMRIERDDGISRVETGKEKQLQDGRSALDRVLSRTSAADKDPGPPPDGGFWAWASAIAGHIMMLNSWGYNSSFGVFQTYYTTHLPNPASQISWIGSVQISALFFIGTFAGRLTDAGYFRATFAAGTFLTLLGVFMTSLSTTFWQLLLAQGLCTGLGNGLMFTPSLAVVSTYFKRRRALAFGITATGSATGGLIFPSMARQLLDRIGIAWTVRAMGLVQLVTLILANLLLRPRIPPRKSGPWVDFASFKEKGYLFFAIGIFFTFWGTFFPFYYLASFAVSQLDKPLEYSDALNLLLVVNGVGIIGRSLPNAIAHHFGSITCLVPVTLISAVCLFSWPGVSTLGGLYAWASIYGIVAGASMSLFPPALSDLTTDHRDSYWATDCWDHYQAGRGPLPWCTNICWRISFPGKLVYIHGKALMLIEEYGRIWNSFFDSLRKCLWPSGPSYDLLPDSESEQQGTAPSCQYTVDPSMARFGIEGRSPTSWQVLFHFASDCVDMREGIPGSEPNPDWCADLDIITTDIVGLMREGLYVSQDIVKVQDNHVRWEKHPTDQTKWMWYRHYTLVHPKWSGRLVVRTTIFGLASEFRLEHLSADRVYKARAQAKAGFDNCVYWYEARNRHSARMNFILDDEPLPGLWPWPKKEPDGQEEDWEKVQ</sequence>
<evidence type="ECO:0000313" key="7">
    <source>
        <dbReference type="Proteomes" id="UP000265631"/>
    </source>
</evidence>
<feature type="transmembrane region" description="Helical" evidence="5">
    <location>
        <begin position="255"/>
        <end position="275"/>
    </location>
</feature>
<feature type="transmembrane region" description="Helical" evidence="5">
    <location>
        <begin position="296"/>
        <end position="316"/>
    </location>
</feature>
<dbReference type="Pfam" id="PF07690">
    <property type="entry name" value="MFS_1"/>
    <property type="match status" value="1"/>
</dbReference>
<dbReference type="PANTHER" id="PTHR11360">
    <property type="entry name" value="MONOCARBOXYLATE TRANSPORTER"/>
    <property type="match status" value="1"/>
</dbReference>
<comment type="subcellular location">
    <subcellularLocation>
        <location evidence="1">Membrane</location>
        <topology evidence="1">Multi-pass membrane protein</topology>
    </subcellularLocation>
</comment>
<feature type="region of interest" description="Disordered" evidence="4">
    <location>
        <begin position="1"/>
        <end position="73"/>
    </location>
</feature>
<dbReference type="InterPro" id="IPR050327">
    <property type="entry name" value="Proton-linked_MCT"/>
</dbReference>
<dbReference type="SUPFAM" id="SSF103473">
    <property type="entry name" value="MFS general substrate transporter"/>
    <property type="match status" value="1"/>
</dbReference>
<dbReference type="GO" id="GO:0022857">
    <property type="term" value="F:transmembrane transporter activity"/>
    <property type="evidence" value="ECO:0007669"/>
    <property type="project" value="InterPro"/>
</dbReference>
<evidence type="ECO:0000256" key="3">
    <source>
        <dbReference type="ARBA" id="ARBA00023180"/>
    </source>
</evidence>
<keyword evidence="5" id="KW-0472">Membrane</keyword>
<dbReference type="Proteomes" id="UP000265631">
    <property type="component" value="Unassembled WGS sequence"/>
</dbReference>
<evidence type="ECO:0000256" key="1">
    <source>
        <dbReference type="ARBA" id="ARBA00004141"/>
    </source>
</evidence>
<gene>
    <name evidence="6" type="ORF">FIE12Z_6392</name>
</gene>
<comment type="similarity">
    <text evidence="2">Belongs to the major facilitator superfamily. Monocarboxylate porter (TC 2.A.1.13) family.</text>
</comment>
<dbReference type="AlphaFoldDB" id="A0A395MNB9"/>
<dbReference type="GO" id="GO:0016020">
    <property type="term" value="C:membrane"/>
    <property type="evidence" value="ECO:0007669"/>
    <property type="project" value="UniProtKB-SubCell"/>
</dbReference>
<organism evidence="6 7">
    <name type="scientific">Fusarium flagelliforme</name>
    <dbReference type="NCBI Taxonomy" id="2675880"/>
    <lineage>
        <taxon>Eukaryota</taxon>
        <taxon>Fungi</taxon>
        <taxon>Dikarya</taxon>
        <taxon>Ascomycota</taxon>
        <taxon>Pezizomycotina</taxon>
        <taxon>Sordariomycetes</taxon>
        <taxon>Hypocreomycetidae</taxon>
        <taxon>Hypocreales</taxon>
        <taxon>Nectriaceae</taxon>
        <taxon>Fusarium</taxon>
        <taxon>Fusarium incarnatum-equiseti species complex</taxon>
    </lineage>
</organism>
<feature type="transmembrane region" description="Helical" evidence="5">
    <location>
        <begin position="163"/>
        <end position="182"/>
    </location>
</feature>
<evidence type="ECO:0000313" key="6">
    <source>
        <dbReference type="EMBL" id="RFN49320.1"/>
    </source>
</evidence>
<dbReference type="Gene3D" id="1.20.1250.20">
    <property type="entry name" value="MFS general substrate transporter like domains"/>
    <property type="match status" value="1"/>
</dbReference>
<feature type="transmembrane region" description="Helical" evidence="5">
    <location>
        <begin position="223"/>
        <end position="243"/>
    </location>
</feature>
<dbReference type="EMBL" id="PXXK01000180">
    <property type="protein sequence ID" value="RFN49320.1"/>
    <property type="molecule type" value="Genomic_DNA"/>
</dbReference>
<dbReference type="InterPro" id="IPR011701">
    <property type="entry name" value="MFS"/>
</dbReference>
<evidence type="ECO:0000256" key="5">
    <source>
        <dbReference type="SAM" id="Phobius"/>
    </source>
</evidence>
<reference evidence="6 7" key="1">
    <citation type="journal article" date="2018" name="PLoS Pathog.">
        <title>Evolution of structural diversity of trichothecenes, a family of toxins produced by plant pathogenic and entomopathogenic fungi.</title>
        <authorList>
            <person name="Proctor R.H."/>
            <person name="McCormick S.P."/>
            <person name="Kim H.S."/>
            <person name="Cardoza R.E."/>
            <person name="Stanley A.M."/>
            <person name="Lindo L."/>
            <person name="Kelly A."/>
            <person name="Brown D.W."/>
            <person name="Lee T."/>
            <person name="Vaughan M.M."/>
            <person name="Alexander N.J."/>
            <person name="Busman M."/>
            <person name="Gutierrez S."/>
        </authorList>
    </citation>
    <scope>NUCLEOTIDE SEQUENCE [LARGE SCALE GENOMIC DNA]</scope>
    <source>
        <strain evidence="6 7">NRRL 13405</strain>
    </source>
</reference>
<comment type="caution">
    <text evidence="6">The sequence shown here is derived from an EMBL/GenBank/DDBJ whole genome shotgun (WGS) entry which is preliminary data.</text>
</comment>
<keyword evidence="5" id="KW-0812">Transmembrane</keyword>
<feature type="transmembrane region" description="Helical" evidence="5">
    <location>
        <begin position="136"/>
        <end position="156"/>
    </location>
</feature>
<evidence type="ECO:0000256" key="4">
    <source>
        <dbReference type="SAM" id="MobiDB-lite"/>
    </source>
</evidence>
<feature type="transmembrane region" description="Helical" evidence="5">
    <location>
        <begin position="361"/>
        <end position="384"/>
    </location>
</feature>
<feature type="compositionally biased region" description="Basic and acidic residues" evidence="4">
    <location>
        <begin position="46"/>
        <end position="73"/>
    </location>
</feature>
<proteinExistence type="inferred from homology"/>
<feature type="transmembrane region" description="Helical" evidence="5">
    <location>
        <begin position="96"/>
        <end position="116"/>
    </location>
</feature>
<feature type="transmembrane region" description="Helical" evidence="5">
    <location>
        <begin position="390"/>
        <end position="412"/>
    </location>
</feature>
<feature type="transmembrane region" description="Helical" evidence="5">
    <location>
        <begin position="188"/>
        <end position="211"/>
    </location>
</feature>
<name>A0A395MNB9_9HYPO</name>
<dbReference type="PANTHER" id="PTHR11360:SF130">
    <property type="entry name" value="MAJOR FACILITATOR SUPERFAMILY (MFS) PROFILE DOMAIN-CONTAINING PROTEIN-RELATED"/>
    <property type="match status" value="1"/>
</dbReference>
<feature type="compositionally biased region" description="Basic and acidic residues" evidence="4">
    <location>
        <begin position="8"/>
        <end position="18"/>
    </location>
</feature>
<keyword evidence="5" id="KW-1133">Transmembrane helix</keyword>
<keyword evidence="7" id="KW-1185">Reference proteome</keyword>
<accession>A0A395MNB9</accession>
<evidence type="ECO:0000256" key="2">
    <source>
        <dbReference type="ARBA" id="ARBA00006727"/>
    </source>
</evidence>